<keyword evidence="8" id="KW-1185">Reference proteome</keyword>
<evidence type="ECO:0000256" key="3">
    <source>
        <dbReference type="ARBA" id="ARBA00022729"/>
    </source>
</evidence>
<keyword evidence="3" id="KW-0732">Signal</keyword>
<reference evidence="8" key="1">
    <citation type="journal article" date="2019" name="Int. J. Syst. Evol. Microbiol.">
        <title>The Global Catalogue of Microorganisms (GCM) 10K type strain sequencing project: providing services to taxonomists for standard genome sequencing and annotation.</title>
        <authorList>
            <consortium name="The Broad Institute Genomics Platform"/>
            <consortium name="The Broad Institute Genome Sequencing Center for Infectious Disease"/>
            <person name="Wu L."/>
            <person name="Ma J."/>
        </authorList>
    </citation>
    <scope>NUCLEOTIDE SEQUENCE [LARGE SCALE GENOMIC DNA]</scope>
    <source>
        <strain evidence="8">JCM 18715</strain>
    </source>
</reference>
<organism evidence="7 8">
    <name type="scientific">Viridibacterium curvum</name>
    <dbReference type="NCBI Taxonomy" id="1101404"/>
    <lineage>
        <taxon>Bacteria</taxon>
        <taxon>Pseudomonadati</taxon>
        <taxon>Pseudomonadota</taxon>
        <taxon>Betaproteobacteria</taxon>
        <taxon>Rhodocyclales</taxon>
        <taxon>Rhodocyclaceae</taxon>
        <taxon>Viridibacterium</taxon>
    </lineage>
</organism>
<evidence type="ECO:0000313" key="7">
    <source>
        <dbReference type="EMBL" id="GAA5168267.1"/>
    </source>
</evidence>
<dbReference type="Gene3D" id="2.50.20.10">
    <property type="entry name" value="Lipoprotein localisation LolA/LolB/LppX"/>
    <property type="match status" value="1"/>
</dbReference>
<dbReference type="EMBL" id="BAABLD010000010">
    <property type="protein sequence ID" value="GAA5168267.1"/>
    <property type="molecule type" value="Genomic_DNA"/>
</dbReference>
<dbReference type="PIRSF" id="PIRSF005427">
    <property type="entry name" value="RseB"/>
    <property type="match status" value="1"/>
</dbReference>
<dbReference type="CDD" id="cd16327">
    <property type="entry name" value="RseB"/>
    <property type="match status" value="1"/>
</dbReference>
<dbReference type="PANTHER" id="PTHR38782">
    <property type="match status" value="1"/>
</dbReference>
<dbReference type="PANTHER" id="PTHR38782:SF1">
    <property type="entry name" value="SIGMA-E FACTOR REGULATORY PROTEIN RSEB"/>
    <property type="match status" value="1"/>
</dbReference>
<dbReference type="Pfam" id="PF03888">
    <property type="entry name" value="MucB_RseB"/>
    <property type="match status" value="1"/>
</dbReference>
<dbReference type="Proteomes" id="UP001500547">
    <property type="component" value="Unassembled WGS sequence"/>
</dbReference>
<dbReference type="InterPro" id="IPR033436">
    <property type="entry name" value="MucB/RseB_C"/>
</dbReference>
<dbReference type="InterPro" id="IPR033434">
    <property type="entry name" value="MucB/RseB_N"/>
</dbReference>
<accession>A0ABP9QW70</accession>
<comment type="subcellular location">
    <subcellularLocation>
        <location evidence="1">Periplasm</location>
    </subcellularLocation>
</comment>
<evidence type="ECO:0000256" key="4">
    <source>
        <dbReference type="ARBA" id="ARBA00022764"/>
    </source>
</evidence>
<protein>
    <submittedName>
        <fullName evidence="7">MucB/RseB C-terminal domain-containing protein</fullName>
    </submittedName>
</protein>
<dbReference type="InterPro" id="IPR038484">
    <property type="entry name" value="MucB/RseB_C_sf"/>
</dbReference>
<feature type="domain" description="MucB/RseB C-terminal" evidence="6">
    <location>
        <begin position="208"/>
        <end position="302"/>
    </location>
</feature>
<evidence type="ECO:0000313" key="8">
    <source>
        <dbReference type="Proteomes" id="UP001500547"/>
    </source>
</evidence>
<evidence type="ECO:0000256" key="2">
    <source>
        <dbReference type="ARBA" id="ARBA00008150"/>
    </source>
</evidence>
<name>A0ABP9QW70_9RHOO</name>
<sequence length="313" mass="33945">MGVVGMSPAFAGDALTWLHRMNQASRSTNFAGVYVYESGGRSESARITHVTDGSGQQERLESLDGAQREVIRFNDEVKTFLPSERLVVIDRAATGSFPGRLVATMGGLSDFYVIRMGETGKVASRDAQAIRLEPRDDMRYGHELWADVGTGLLLKARMLKSSAEVIEQFAYSEIQIGPQVDRERVKARYSRGSDWKVINARGVDLRPEDAGWAFNGLPPGFRQISLSRRPIRKDAPEALHAVFSDGLASVSVFIEPGGGRSVPPTHNLLGPVSMYRSTRADAVVTAVGEVPPVALKRIAEGVTPANPPVAGKN</sequence>
<dbReference type="Gene3D" id="3.30.200.100">
    <property type="entry name" value="MucB/RseB, C-terminal domain"/>
    <property type="match status" value="1"/>
</dbReference>
<dbReference type="InterPro" id="IPR005588">
    <property type="entry name" value="MucB_RseB"/>
</dbReference>
<gene>
    <name evidence="7" type="ORF">GCM10025770_27990</name>
</gene>
<feature type="domain" description="MucB/RseB N-terminal" evidence="5">
    <location>
        <begin position="13"/>
        <end position="187"/>
    </location>
</feature>
<keyword evidence="4" id="KW-0574">Periplasm</keyword>
<evidence type="ECO:0000259" key="6">
    <source>
        <dbReference type="Pfam" id="PF17188"/>
    </source>
</evidence>
<evidence type="ECO:0000259" key="5">
    <source>
        <dbReference type="Pfam" id="PF03888"/>
    </source>
</evidence>
<comment type="caution">
    <text evidence="7">The sequence shown here is derived from an EMBL/GenBank/DDBJ whole genome shotgun (WGS) entry which is preliminary data.</text>
</comment>
<proteinExistence type="inferred from homology"/>
<dbReference type="Pfam" id="PF17188">
    <property type="entry name" value="MucB_RseB_C"/>
    <property type="match status" value="1"/>
</dbReference>
<evidence type="ECO:0000256" key="1">
    <source>
        <dbReference type="ARBA" id="ARBA00004418"/>
    </source>
</evidence>
<comment type="similarity">
    <text evidence="2">Belongs to the RseB family.</text>
</comment>